<keyword evidence="3" id="KW-1185">Reference proteome</keyword>
<accession>A0AAD8A843</accession>
<reference evidence="2" key="1">
    <citation type="journal article" date="2023" name="IScience">
        <title>Live-bearing cockroach genome reveals convergent evolutionary mechanisms linked to viviparity in insects and beyond.</title>
        <authorList>
            <person name="Fouks B."/>
            <person name="Harrison M.C."/>
            <person name="Mikhailova A.A."/>
            <person name="Marchal E."/>
            <person name="English S."/>
            <person name="Carruthers M."/>
            <person name="Jennings E.C."/>
            <person name="Chiamaka E.L."/>
            <person name="Frigard R.A."/>
            <person name="Pippel M."/>
            <person name="Attardo G.M."/>
            <person name="Benoit J.B."/>
            <person name="Bornberg-Bauer E."/>
            <person name="Tobe S.S."/>
        </authorList>
    </citation>
    <scope>NUCLEOTIDE SEQUENCE</scope>
    <source>
        <strain evidence="2">Stay&amp;Tobe</strain>
    </source>
</reference>
<dbReference type="EMBL" id="JASPKZ010003064">
    <property type="protein sequence ID" value="KAJ9594204.1"/>
    <property type="molecule type" value="Genomic_DNA"/>
</dbReference>
<protein>
    <submittedName>
        <fullName evidence="2">Uncharacterized protein</fullName>
    </submittedName>
</protein>
<sequence length="90" mass="9501">MPSDAKKKQQQKKKEAAKARQAGRKAPGNNKVENGSGEKEQSPAPEMNGSGENGVEISAEEALCRKLEADAKLNAEARACTGSLAVHPRS</sequence>
<proteinExistence type="predicted"/>
<evidence type="ECO:0000313" key="2">
    <source>
        <dbReference type="EMBL" id="KAJ9594204.1"/>
    </source>
</evidence>
<evidence type="ECO:0000256" key="1">
    <source>
        <dbReference type="SAM" id="MobiDB-lite"/>
    </source>
</evidence>
<dbReference type="AlphaFoldDB" id="A0AAD8A843"/>
<evidence type="ECO:0000313" key="3">
    <source>
        <dbReference type="Proteomes" id="UP001233999"/>
    </source>
</evidence>
<feature type="region of interest" description="Disordered" evidence="1">
    <location>
        <begin position="1"/>
        <end position="56"/>
    </location>
</feature>
<feature type="non-terminal residue" evidence="2">
    <location>
        <position position="1"/>
    </location>
</feature>
<comment type="caution">
    <text evidence="2">The sequence shown here is derived from an EMBL/GenBank/DDBJ whole genome shotgun (WGS) entry which is preliminary data.</text>
</comment>
<gene>
    <name evidence="2" type="ORF">L9F63_014364</name>
</gene>
<reference evidence="2" key="2">
    <citation type="submission" date="2023-05" db="EMBL/GenBank/DDBJ databases">
        <authorList>
            <person name="Fouks B."/>
        </authorList>
    </citation>
    <scope>NUCLEOTIDE SEQUENCE</scope>
    <source>
        <strain evidence="2">Stay&amp;Tobe</strain>
        <tissue evidence="2">Testes</tissue>
    </source>
</reference>
<dbReference type="Proteomes" id="UP001233999">
    <property type="component" value="Unassembled WGS sequence"/>
</dbReference>
<feature type="compositionally biased region" description="Basic and acidic residues" evidence="1">
    <location>
        <begin position="1"/>
        <end position="18"/>
    </location>
</feature>
<organism evidence="2 3">
    <name type="scientific">Diploptera punctata</name>
    <name type="common">Pacific beetle cockroach</name>
    <dbReference type="NCBI Taxonomy" id="6984"/>
    <lineage>
        <taxon>Eukaryota</taxon>
        <taxon>Metazoa</taxon>
        <taxon>Ecdysozoa</taxon>
        <taxon>Arthropoda</taxon>
        <taxon>Hexapoda</taxon>
        <taxon>Insecta</taxon>
        <taxon>Pterygota</taxon>
        <taxon>Neoptera</taxon>
        <taxon>Polyneoptera</taxon>
        <taxon>Dictyoptera</taxon>
        <taxon>Blattodea</taxon>
        <taxon>Blaberoidea</taxon>
        <taxon>Blaberidae</taxon>
        <taxon>Diplopterinae</taxon>
        <taxon>Diploptera</taxon>
    </lineage>
</organism>
<name>A0AAD8A843_DIPPU</name>